<dbReference type="GO" id="GO:0003729">
    <property type="term" value="F:mRNA binding"/>
    <property type="evidence" value="ECO:0007669"/>
    <property type="project" value="TreeGrafter"/>
</dbReference>
<dbReference type="Proteomes" id="UP000030671">
    <property type="component" value="Unassembled WGS sequence"/>
</dbReference>
<evidence type="ECO:0000313" key="6">
    <source>
        <dbReference type="EMBL" id="ETW76007.1"/>
    </source>
</evidence>
<comment type="similarity">
    <text evidence="2">Belongs to the DCP1 family.</text>
</comment>
<dbReference type="InParanoid" id="W4JR11"/>
<feature type="compositionally biased region" description="Basic and acidic residues" evidence="5">
    <location>
        <begin position="756"/>
        <end position="766"/>
    </location>
</feature>
<feature type="region of interest" description="Disordered" evidence="5">
    <location>
        <begin position="487"/>
        <end position="648"/>
    </location>
</feature>
<dbReference type="PANTHER" id="PTHR16290">
    <property type="entry name" value="TRANSCRIPTION FACTOR SMIF DECAPPING ENZYME DCP1"/>
    <property type="match status" value="1"/>
</dbReference>
<dbReference type="Pfam" id="PF06058">
    <property type="entry name" value="DCP1"/>
    <property type="match status" value="1"/>
</dbReference>
<evidence type="ECO:0000256" key="3">
    <source>
        <dbReference type="ARBA" id="ARBA00022490"/>
    </source>
</evidence>
<organism evidence="6 7">
    <name type="scientific">Heterobasidion irregulare (strain TC 32-1)</name>
    <dbReference type="NCBI Taxonomy" id="747525"/>
    <lineage>
        <taxon>Eukaryota</taxon>
        <taxon>Fungi</taxon>
        <taxon>Dikarya</taxon>
        <taxon>Basidiomycota</taxon>
        <taxon>Agaricomycotina</taxon>
        <taxon>Agaricomycetes</taxon>
        <taxon>Russulales</taxon>
        <taxon>Bondarzewiaceae</taxon>
        <taxon>Heterobasidion</taxon>
        <taxon>Heterobasidion annosum species complex</taxon>
    </lineage>
</organism>
<reference evidence="6 7" key="1">
    <citation type="journal article" date="2012" name="New Phytol.">
        <title>Insight into trade-off between wood decay and parasitism from the genome of a fungal forest pathogen.</title>
        <authorList>
            <person name="Olson A."/>
            <person name="Aerts A."/>
            <person name="Asiegbu F."/>
            <person name="Belbahri L."/>
            <person name="Bouzid O."/>
            <person name="Broberg A."/>
            <person name="Canback B."/>
            <person name="Coutinho P.M."/>
            <person name="Cullen D."/>
            <person name="Dalman K."/>
            <person name="Deflorio G."/>
            <person name="van Diepen L.T."/>
            <person name="Dunand C."/>
            <person name="Duplessis S."/>
            <person name="Durling M."/>
            <person name="Gonthier P."/>
            <person name="Grimwood J."/>
            <person name="Fossdal C.G."/>
            <person name="Hansson D."/>
            <person name="Henrissat B."/>
            <person name="Hietala A."/>
            <person name="Himmelstrand K."/>
            <person name="Hoffmeister D."/>
            <person name="Hogberg N."/>
            <person name="James T.Y."/>
            <person name="Karlsson M."/>
            <person name="Kohler A."/>
            <person name="Kues U."/>
            <person name="Lee Y.H."/>
            <person name="Lin Y.C."/>
            <person name="Lind M."/>
            <person name="Lindquist E."/>
            <person name="Lombard V."/>
            <person name="Lucas S."/>
            <person name="Lunden K."/>
            <person name="Morin E."/>
            <person name="Murat C."/>
            <person name="Park J."/>
            <person name="Raffaello T."/>
            <person name="Rouze P."/>
            <person name="Salamov A."/>
            <person name="Schmutz J."/>
            <person name="Solheim H."/>
            <person name="Stahlberg J."/>
            <person name="Velez H."/>
            <person name="de Vries R.P."/>
            <person name="Wiebenga A."/>
            <person name="Woodward S."/>
            <person name="Yakovlev I."/>
            <person name="Garbelotto M."/>
            <person name="Martin F."/>
            <person name="Grigoriev I.V."/>
            <person name="Stenlid J."/>
        </authorList>
    </citation>
    <scope>NUCLEOTIDE SEQUENCE [LARGE SCALE GENOMIC DNA]</scope>
    <source>
        <strain evidence="6 7">TC 32-1</strain>
    </source>
</reference>
<feature type="region of interest" description="Disordered" evidence="5">
    <location>
        <begin position="1"/>
        <end position="56"/>
    </location>
</feature>
<dbReference type="CDD" id="cd09804">
    <property type="entry name" value="Dcp1"/>
    <property type="match status" value="1"/>
</dbReference>
<sequence>MNKSRRSRSSSIAKSSNITNNVAVHNKPRSQRSLPPVQPFNHSPQPASSVVTSKPSPAVGMSPALRYQQNLKVLRRHDPSIVSIFDQFSHVCLYHHNGTKWEKKGYEGSMFLFERNAYPPYGFYILNRMGMEDYVHLMYPEDDVETHSEYLMYRSYPDFTTKRQAMARPHPASLPSSNSSPEIAAPSTSSMTARPTSTPSDYADAHGREPSPTDILTNWQVLLAKNPDKGRTETVGLWMFVTGSREPMKEVMKRLHLYIRKMDSYPEEFRYGPDRPPPPDSRSNGGSSTTSGTGSERAKFSSSAFATSTQPLTAPIGEPSANGPAFGNNMSEVDKLFSKLVPSSASISSSLTPTTPAPSGKVTLSDLFASASPLPTPATQSSNTSPPPSISTSSTKGLALLDSIFASASQQPVHDSSASPFPAPPSAPPSTKLSYAEAQFQSHYPPESSRGQSLPAQYEIHSPKPTSSALPQILTQDVISSLLGLPMQQSPTSRTSSATSSRHSGSQNRYEGDIESSDDVQSNASGAEYSESSTVFNSEDGRPSLSLPNGHHNESGHVLGDVTPRPNLIRIGGGDATPLAERAASPRSGQFSPPSSIAASSSNSTVVGVSARPPTSSSSNPSVSNMNANVNGNGNGAKPTPHPLIPFQSDSALWPYTRAPLDDREGSDDGDVVELDFADTSALSDMDVFDRRQKERGANGRGKGKRKGRKERERDNERERAEIERSWDVPGGVNTTPVPLPTPEFVPESRANGVKENGKGKGKERTAVNGTSVSVNGTVDHDTAREAILTAVNGKAVQTELGKVNFVREILTMIHTDTVFVDSLWTEYLRRTS</sequence>
<feature type="compositionally biased region" description="Basic and acidic residues" evidence="5">
    <location>
        <begin position="710"/>
        <end position="727"/>
    </location>
</feature>
<dbReference type="SUPFAM" id="SSF50729">
    <property type="entry name" value="PH domain-like"/>
    <property type="match status" value="1"/>
</dbReference>
<dbReference type="Gene3D" id="2.30.29.30">
    <property type="entry name" value="Pleckstrin-homology domain (PH domain)/Phosphotyrosine-binding domain (PTB)"/>
    <property type="match status" value="1"/>
</dbReference>
<feature type="compositionally biased region" description="Basic and acidic residues" evidence="5">
    <location>
        <begin position="688"/>
        <end position="698"/>
    </location>
</feature>
<evidence type="ECO:0000256" key="5">
    <source>
        <dbReference type="SAM" id="MobiDB-lite"/>
    </source>
</evidence>
<feature type="compositionally biased region" description="Low complexity" evidence="5">
    <location>
        <begin position="281"/>
        <end position="309"/>
    </location>
</feature>
<dbReference type="HOGENOM" id="CLU_013362_0_0_1"/>
<dbReference type="OrthoDB" id="440673at2759"/>
<proteinExistence type="inferred from homology"/>
<feature type="compositionally biased region" description="Polar residues" evidence="5">
    <location>
        <begin position="519"/>
        <end position="537"/>
    </location>
</feature>
<name>W4JR11_HETIT</name>
<dbReference type="GO" id="GO:0031087">
    <property type="term" value="P:deadenylation-independent decapping of nuclear-transcribed mRNA"/>
    <property type="evidence" value="ECO:0007669"/>
    <property type="project" value="TreeGrafter"/>
</dbReference>
<evidence type="ECO:0000256" key="1">
    <source>
        <dbReference type="ARBA" id="ARBA00004496"/>
    </source>
</evidence>
<keyword evidence="4" id="KW-0507">mRNA processing</keyword>
<dbReference type="STRING" id="747525.W4JR11"/>
<dbReference type="RefSeq" id="XP_009552233.1">
    <property type="nucleotide sequence ID" value="XM_009553938.1"/>
</dbReference>
<feature type="compositionally biased region" description="Polar residues" evidence="5">
    <location>
        <begin position="174"/>
        <end position="200"/>
    </location>
</feature>
<feature type="region of interest" description="Disordered" evidence="5">
    <location>
        <begin position="686"/>
        <end position="766"/>
    </location>
</feature>
<keyword evidence="3" id="KW-0963">Cytoplasm</keyword>
<dbReference type="InterPro" id="IPR011993">
    <property type="entry name" value="PH-like_dom_sf"/>
</dbReference>
<dbReference type="GO" id="GO:0006397">
    <property type="term" value="P:mRNA processing"/>
    <property type="evidence" value="ECO:0007669"/>
    <property type="project" value="UniProtKB-KW"/>
</dbReference>
<dbReference type="KEGG" id="hir:HETIRDRAFT_436885"/>
<feature type="compositionally biased region" description="Low complexity" evidence="5">
    <location>
        <begin position="488"/>
        <end position="507"/>
    </location>
</feature>
<feature type="compositionally biased region" description="Low complexity" evidence="5">
    <location>
        <begin position="9"/>
        <end position="18"/>
    </location>
</feature>
<dbReference type="GO" id="GO:0000290">
    <property type="term" value="P:deadenylation-dependent decapping of nuclear-transcribed mRNA"/>
    <property type="evidence" value="ECO:0007669"/>
    <property type="project" value="InterPro"/>
</dbReference>
<feature type="region of interest" description="Disordered" evidence="5">
    <location>
        <begin position="164"/>
        <end position="214"/>
    </location>
</feature>
<accession>W4JR11</accession>
<dbReference type="GO" id="GO:0008047">
    <property type="term" value="F:enzyme activator activity"/>
    <property type="evidence" value="ECO:0007669"/>
    <property type="project" value="InterPro"/>
</dbReference>
<feature type="region of interest" description="Disordered" evidence="5">
    <location>
        <begin position="268"/>
        <end position="328"/>
    </location>
</feature>
<feature type="region of interest" description="Disordered" evidence="5">
    <location>
        <begin position="370"/>
        <end position="394"/>
    </location>
</feature>
<dbReference type="GO" id="GO:0000932">
    <property type="term" value="C:P-body"/>
    <property type="evidence" value="ECO:0007669"/>
    <property type="project" value="TreeGrafter"/>
</dbReference>
<evidence type="ECO:0000256" key="4">
    <source>
        <dbReference type="ARBA" id="ARBA00022664"/>
    </source>
</evidence>
<dbReference type="AlphaFoldDB" id="W4JR11"/>
<keyword evidence="7" id="KW-1185">Reference proteome</keyword>
<evidence type="ECO:0000313" key="7">
    <source>
        <dbReference type="Proteomes" id="UP000030671"/>
    </source>
</evidence>
<feature type="compositionally biased region" description="Low complexity" evidence="5">
    <location>
        <begin position="377"/>
        <end position="394"/>
    </location>
</feature>
<dbReference type="eggNOG" id="KOG2868">
    <property type="taxonomic scope" value="Eukaryota"/>
</dbReference>
<gene>
    <name evidence="6" type="ORF">HETIRDRAFT_436885</name>
</gene>
<dbReference type="InterPro" id="IPR010334">
    <property type="entry name" value="Dcp1"/>
</dbReference>
<feature type="compositionally biased region" description="Polar residues" evidence="5">
    <location>
        <begin position="40"/>
        <end position="55"/>
    </location>
</feature>
<dbReference type="GeneID" id="20674919"/>
<dbReference type="PANTHER" id="PTHR16290:SF0">
    <property type="entry name" value="DECAPPING PROTEIN 1, ISOFORM A"/>
    <property type="match status" value="1"/>
</dbReference>
<comment type="subcellular location">
    <subcellularLocation>
        <location evidence="1">Cytoplasm</location>
    </subcellularLocation>
</comment>
<dbReference type="EMBL" id="KI925465">
    <property type="protein sequence ID" value="ETW76007.1"/>
    <property type="molecule type" value="Genomic_DNA"/>
</dbReference>
<evidence type="ECO:0000256" key="2">
    <source>
        <dbReference type="ARBA" id="ARBA00008778"/>
    </source>
</evidence>
<feature type="compositionally biased region" description="Low complexity" evidence="5">
    <location>
        <begin position="592"/>
        <end position="632"/>
    </location>
</feature>
<feature type="region of interest" description="Disordered" evidence="5">
    <location>
        <begin position="409"/>
        <end position="471"/>
    </location>
</feature>
<protein>
    <submittedName>
        <fullName evidence="6">Uncharacterized protein</fullName>
    </submittedName>
</protein>